<dbReference type="GO" id="GO:0006085">
    <property type="term" value="P:acetyl-CoA biosynthetic process"/>
    <property type="evidence" value="ECO:0007669"/>
    <property type="project" value="UniProtKB-UniPathway"/>
</dbReference>
<dbReference type="Gene3D" id="3.40.50.300">
    <property type="entry name" value="P-loop containing nucleotide triphosphate hydrolases"/>
    <property type="match status" value="1"/>
</dbReference>
<dbReference type="Proteomes" id="UP000316331">
    <property type="component" value="Unassembled WGS sequence"/>
</dbReference>
<keyword evidence="8 13" id="KW-0963">Cytoplasm</keyword>
<gene>
    <name evidence="16" type="ORF">FB390_1625</name>
</gene>
<comment type="catalytic activity">
    <reaction evidence="1 13">
        <text>acetyl-CoA + phosphate = acetyl phosphate + CoA</text>
        <dbReference type="Rhea" id="RHEA:19521"/>
        <dbReference type="ChEBI" id="CHEBI:22191"/>
        <dbReference type="ChEBI" id="CHEBI:43474"/>
        <dbReference type="ChEBI" id="CHEBI:57287"/>
        <dbReference type="ChEBI" id="CHEBI:57288"/>
        <dbReference type="EC" id="2.3.1.8"/>
    </reaction>
</comment>
<evidence type="ECO:0000256" key="9">
    <source>
        <dbReference type="ARBA" id="ARBA00022679"/>
    </source>
</evidence>
<dbReference type="EMBL" id="VFPG01000001">
    <property type="protein sequence ID" value="TQM30009.1"/>
    <property type="molecule type" value="Genomic_DNA"/>
</dbReference>
<dbReference type="EC" id="2.3.1.8" evidence="6 13"/>
<dbReference type="NCBIfam" id="TIGR00651">
    <property type="entry name" value="pta"/>
    <property type="match status" value="1"/>
</dbReference>
<evidence type="ECO:0000313" key="16">
    <source>
        <dbReference type="EMBL" id="TQM30009.1"/>
    </source>
</evidence>
<dbReference type="InterPro" id="IPR042113">
    <property type="entry name" value="P_AcTrfase_dom1"/>
</dbReference>
<evidence type="ECO:0000259" key="14">
    <source>
        <dbReference type="Pfam" id="PF01515"/>
    </source>
</evidence>
<evidence type="ECO:0000256" key="5">
    <source>
        <dbReference type="ARBA" id="ARBA00009786"/>
    </source>
</evidence>
<comment type="pathway">
    <text evidence="3 13">Metabolic intermediate biosynthesis; acetyl-CoA biosynthesis; acetyl-CoA from acetate: step 2/2.</text>
</comment>
<evidence type="ECO:0000259" key="15">
    <source>
        <dbReference type="Pfam" id="PF07085"/>
    </source>
</evidence>
<dbReference type="GO" id="GO:0008959">
    <property type="term" value="F:phosphate acetyltransferase activity"/>
    <property type="evidence" value="ECO:0007669"/>
    <property type="project" value="UniProtKB-EC"/>
</dbReference>
<dbReference type="Gene3D" id="3.40.1390.20">
    <property type="entry name" value="HprK N-terminal domain-like"/>
    <property type="match status" value="1"/>
</dbReference>
<comment type="function">
    <text evidence="12 13">Involved in acetate metabolism.</text>
</comment>
<dbReference type="InterPro" id="IPR027417">
    <property type="entry name" value="P-loop_NTPase"/>
</dbReference>
<dbReference type="InterPro" id="IPR042112">
    <property type="entry name" value="P_AcTrfase_dom2"/>
</dbReference>
<evidence type="ECO:0000256" key="2">
    <source>
        <dbReference type="ARBA" id="ARBA00004496"/>
    </source>
</evidence>
<dbReference type="NCBIfam" id="NF004167">
    <property type="entry name" value="PRK05632.1"/>
    <property type="match status" value="1"/>
</dbReference>
<keyword evidence="17" id="KW-1185">Reference proteome</keyword>
<dbReference type="InterPro" id="IPR002505">
    <property type="entry name" value="PTA_PTB"/>
</dbReference>
<dbReference type="SUPFAM" id="SSF75138">
    <property type="entry name" value="HprK N-terminal domain-like"/>
    <property type="match status" value="1"/>
</dbReference>
<organism evidence="16 17">
    <name type="scientific">Nocardia bhagyanarayanae</name>
    <dbReference type="NCBI Taxonomy" id="1215925"/>
    <lineage>
        <taxon>Bacteria</taxon>
        <taxon>Bacillati</taxon>
        <taxon>Actinomycetota</taxon>
        <taxon>Actinomycetes</taxon>
        <taxon>Mycobacteriales</taxon>
        <taxon>Nocardiaceae</taxon>
        <taxon>Nocardia</taxon>
    </lineage>
</organism>
<dbReference type="RefSeq" id="WP_141808378.1">
    <property type="nucleotide sequence ID" value="NZ_VFPG01000001.1"/>
</dbReference>
<sequence length="690" mass="73622">MVESAPSTVYIASPEGDTGKSTVALGVLQMLCATTARVGVFRPITRSTTEPDYILELLLEHSTADIDYAQAVGVTYEQVHADPDAAISEIVMRFHDVAKVCDAVVVIGSDYTDVASPSELRFNARIAVNLGAPVLLVVRGSDRTPDEIKQLVELCASELQQEHSALVAIVANRCDPDDLSEICSVLGGFDVPSWSLPEVPLLIAPTMAELCEAVGGEMYSGDPELLQREALKVMVGGMTAEHILERLVDGVVVIAPGDRSDVLLSVVNAHEAEGFPSLSGIIMNGGMLPHPAVARLMAGLKQKLPILTTSLGTYDTASAAYRTRGRMSAGNPRKVNTALALMEQHVDAPELLRRISVPRSSVVTPQMFEYQLIEQARADRKRIVLPEGDDDRILRAAGRVLQRKIADLVVLGDESAIRARAAELGVDISEAEVLDPRTSGYLDEFAAEYTELRKHKGMTLERARETVADISYFGTMMVYKGIADGMVSGAAHTTAHTIRPSFEIIKTVPGVSTVSSVFLMCLADRVLAYGDCAVVPDPSSEQLADIAISSAQTAARFGIDPKIAMLSYSTGESGSGADVDKVRVATKLVRERAPELLVEGPIQYDAAIEPTVADAKLPDSEVAGRATVFVFPDLNTGNNTYKAVQRSAGAIAIGPVLQGLRKPVNDLSRGALVADIVNTVAITAIQAQGQ</sequence>
<dbReference type="CDD" id="cd03109">
    <property type="entry name" value="DTBS"/>
    <property type="match status" value="1"/>
</dbReference>
<dbReference type="PANTHER" id="PTHR43356:SF3">
    <property type="entry name" value="PHOSPHATE ACETYLTRANSFERASE"/>
    <property type="match status" value="1"/>
</dbReference>
<accession>A0A543F848</accession>
<dbReference type="Gene3D" id="3.40.50.10750">
    <property type="entry name" value="Isocitrate/Isopropylmalate dehydrogenase-like"/>
    <property type="match status" value="1"/>
</dbReference>
<dbReference type="SUPFAM" id="SSF52540">
    <property type="entry name" value="P-loop containing nucleoside triphosphate hydrolases"/>
    <property type="match status" value="1"/>
</dbReference>
<protein>
    <recommendedName>
        <fullName evidence="7 13">Phosphate acetyltransferase</fullName>
        <ecNumber evidence="6 13">2.3.1.8</ecNumber>
    </recommendedName>
    <alternativeName>
        <fullName evidence="11 13">Phosphotransacetylase</fullName>
    </alternativeName>
</protein>
<dbReference type="Pfam" id="PF01515">
    <property type="entry name" value="PTA_PTB"/>
    <property type="match status" value="1"/>
</dbReference>
<dbReference type="UniPathway" id="UPA00340">
    <property type="reaction ID" value="UER00459"/>
</dbReference>
<dbReference type="InterPro" id="IPR028979">
    <property type="entry name" value="Ser_kin/Pase_Hpr-like_N_sf"/>
</dbReference>
<evidence type="ECO:0000256" key="11">
    <source>
        <dbReference type="ARBA" id="ARBA00031108"/>
    </source>
</evidence>
<evidence type="ECO:0000256" key="8">
    <source>
        <dbReference type="ARBA" id="ARBA00022490"/>
    </source>
</evidence>
<proteinExistence type="inferred from homology"/>
<evidence type="ECO:0000313" key="17">
    <source>
        <dbReference type="Proteomes" id="UP000316331"/>
    </source>
</evidence>
<dbReference type="InterPro" id="IPR010766">
    <property type="entry name" value="DRTGG"/>
</dbReference>
<dbReference type="NCBIfam" id="NF007233">
    <property type="entry name" value="PRK09653.1"/>
    <property type="match status" value="1"/>
</dbReference>
<feature type="domain" description="Phosphate acetyl/butaryl transferase" evidence="14">
    <location>
        <begin position="367"/>
        <end position="684"/>
    </location>
</feature>
<dbReference type="Pfam" id="PF13500">
    <property type="entry name" value="AAA_26"/>
    <property type="match status" value="1"/>
</dbReference>
<keyword evidence="9 13" id="KW-0808">Transferase</keyword>
<comment type="subcellular location">
    <subcellularLocation>
        <location evidence="2 13">Cytoplasm</location>
    </subcellularLocation>
</comment>
<comment type="similarity">
    <text evidence="4 13">In the C-terminal section; belongs to the phosphate acetyltransferase and butyryltransferase family.</text>
</comment>
<dbReference type="SUPFAM" id="SSF53659">
    <property type="entry name" value="Isocitrate/Isopropylmalate dehydrogenase-like"/>
    <property type="match status" value="1"/>
</dbReference>
<evidence type="ECO:0000256" key="10">
    <source>
        <dbReference type="ARBA" id="ARBA00023315"/>
    </source>
</evidence>
<dbReference type="Gene3D" id="3.40.50.10950">
    <property type="match status" value="1"/>
</dbReference>
<evidence type="ECO:0000256" key="12">
    <source>
        <dbReference type="ARBA" id="ARBA00049955"/>
    </source>
</evidence>
<evidence type="ECO:0000256" key="1">
    <source>
        <dbReference type="ARBA" id="ARBA00000705"/>
    </source>
</evidence>
<comment type="similarity">
    <text evidence="5 13">In the N-terminal section; belongs to the CobB/CobQ family.</text>
</comment>
<reference evidence="16 17" key="1">
    <citation type="submission" date="2019-06" db="EMBL/GenBank/DDBJ databases">
        <title>Sequencing the genomes of 1000 actinobacteria strains.</title>
        <authorList>
            <person name="Klenk H.-P."/>
        </authorList>
    </citation>
    <scope>NUCLEOTIDE SEQUENCE [LARGE SCALE GENOMIC DNA]</scope>
    <source>
        <strain evidence="16 17">DSM 103495</strain>
    </source>
</reference>
<comment type="domain">
    <text evidence="13">The N-terminal region seems to be important for proper quaternary structure. The C-terminal region contains the substrate-binding site.</text>
</comment>
<dbReference type="FunFam" id="3.40.50.10750:FF:000001">
    <property type="entry name" value="Phosphate acetyltransferase"/>
    <property type="match status" value="1"/>
</dbReference>
<feature type="domain" description="DRTGG" evidence="15">
    <location>
        <begin position="209"/>
        <end position="320"/>
    </location>
</feature>
<dbReference type="Pfam" id="PF07085">
    <property type="entry name" value="DRTGG"/>
    <property type="match status" value="1"/>
</dbReference>
<keyword evidence="10 13" id="KW-0012">Acyltransferase</keyword>
<dbReference type="InterPro" id="IPR050500">
    <property type="entry name" value="Phos_Acetyltrans/Butyryltrans"/>
</dbReference>
<dbReference type="AlphaFoldDB" id="A0A543F848"/>
<comment type="caution">
    <text evidence="16">The sequence shown here is derived from an EMBL/GenBank/DDBJ whole genome shotgun (WGS) entry which is preliminary data.</text>
</comment>
<evidence type="ECO:0000256" key="13">
    <source>
        <dbReference type="PIRNR" id="PIRNR006107"/>
    </source>
</evidence>
<dbReference type="GO" id="GO:0005737">
    <property type="term" value="C:cytoplasm"/>
    <property type="evidence" value="ECO:0007669"/>
    <property type="project" value="UniProtKB-SubCell"/>
</dbReference>
<dbReference type="InterPro" id="IPR016475">
    <property type="entry name" value="P-Actrans_bac"/>
</dbReference>
<dbReference type="OrthoDB" id="9808984at2"/>
<dbReference type="PIRSF" id="PIRSF006107">
    <property type="entry name" value="PhpActrans_proteobac"/>
    <property type="match status" value="1"/>
</dbReference>
<dbReference type="PANTHER" id="PTHR43356">
    <property type="entry name" value="PHOSPHATE ACETYLTRANSFERASE"/>
    <property type="match status" value="1"/>
</dbReference>
<evidence type="ECO:0000256" key="3">
    <source>
        <dbReference type="ARBA" id="ARBA00004989"/>
    </source>
</evidence>
<name>A0A543F848_9NOCA</name>
<dbReference type="InterPro" id="IPR004614">
    <property type="entry name" value="P_AcTrfase"/>
</dbReference>
<evidence type="ECO:0000256" key="6">
    <source>
        <dbReference type="ARBA" id="ARBA00012707"/>
    </source>
</evidence>
<evidence type="ECO:0000256" key="7">
    <source>
        <dbReference type="ARBA" id="ARBA00021528"/>
    </source>
</evidence>
<evidence type="ECO:0000256" key="4">
    <source>
        <dbReference type="ARBA" id="ARBA00008756"/>
    </source>
</evidence>